<dbReference type="HAMAP" id="MF_01384">
    <property type="entry name" value="UreD"/>
    <property type="match status" value="1"/>
</dbReference>
<keyword evidence="3" id="KW-0996">Nickel insertion</keyword>
<dbReference type="InterPro" id="IPR002669">
    <property type="entry name" value="UreD"/>
</dbReference>
<comment type="function">
    <text evidence="3">Required for maturation of urease via the functional incorporation of the urease nickel metallocenter.</text>
</comment>
<dbReference type="PANTHER" id="PTHR33643:SF1">
    <property type="entry name" value="UREASE ACCESSORY PROTEIN D"/>
    <property type="match status" value="1"/>
</dbReference>
<comment type="subunit">
    <text evidence="3">UreD, UreF and UreG form a complex that acts as a GTP-hydrolysis-dependent molecular chaperone, activating the urease apoprotein by helping to assemble the nickel containing metallocenter of UreC. The UreE protein probably delivers the nickel.</text>
</comment>
<name>A0A7X0J554_9SPHI</name>
<dbReference type="Pfam" id="PF01774">
    <property type="entry name" value="UreD"/>
    <property type="match status" value="1"/>
</dbReference>
<dbReference type="GO" id="GO:0005737">
    <property type="term" value="C:cytoplasm"/>
    <property type="evidence" value="ECO:0007669"/>
    <property type="project" value="UniProtKB-SubCell"/>
</dbReference>
<keyword evidence="3" id="KW-0963">Cytoplasm</keyword>
<evidence type="ECO:0000256" key="2">
    <source>
        <dbReference type="ARBA" id="ARBA00023186"/>
    </source>
</evidence>
<comment type="subcellular location">
    <subcellularLocation>
        <location evidence="3">Cytoplasm</location>
    </subcellularLocation>
</comment>
<dbReference type="GO" id="GO:0016151">
    <property type="term" value="F:nickel cation binding"/>
    <property type="evidence" value="ECO:0007669"/>
    <property type="project" value="UniProtKB-UniRule"/>
</dbReference>
<comment type="caution">
    <text evidence="4">The sequence shown here is derived from an EMBL/GenBank/DDBJ whole genome shotgun (WGS) entry which is preliminary data.</text>
</comment>
<protein>
    <recommendedName>
        <fullName evidence="3">Urease accessory protein UreD</fullName>
    </recommendedName>
</protein>
<organism evidence="4 5">
    <name type="scientific">Pedobacter cryoconitis</name>
    <dbReference type="NCBI Taxonomy" id="188932"/>
    <lineage>
        <taxon>Bacteria</taxon>
        <taxon>Pseudomonadati</taxon>
        <taxon>Bacteroidota</taxon>
        <taxon>Sphingobacteriia</taxon>
        <taxon>Sphingobacteriales</taxon>
        <taxon>Sphingobacteriaceae</taxon>
        <taxon>Pedobacter</taxon>
    </lineage>
</organism>
<evidence type="ECO:0000256" key="3">
    <source>
        <dbReference type="HAMAP-Rule" id="MF_01384"/>
    </source>
</evidence>
<sequence length="268" mass="30985">MICSLNLTVEEKNGRSYLKDVFVTPPFRVVPVGQHQSDQAAYLMIMSSSPGILSGDEYQIDIHVQERARLQLQSQSYQRLYNMENSATQHLEVQLEKGSSFFYVPHPVVPHENSFFTSINKVYLEDDCELLMSEIITCGRKHHGEVFKYRHFQNLTEIYHHERLIMKDNVLLQPAMMPLTSTGLLEEYTHQGTLIYLHTKGYSVNEVIEHFFSSVSLEQDVIFGISALQQKGFVLRILGHGGEQLYNCFQKVQHYLWELQGDLITLKI</sequence>
<reference evidence="4 5" key="1">
    <citation type="submission" date="2020-08" db="EMBL/GenBank/DDBJ databases">
        <title>Genomic Encyclopedia of Type Strains, Phase IV (KMG-V): Genome sequencing to study the core and pangenomes of soil and plant-associated prokaryotes.</title>
        <authorList>
            <person name="Whitman W."/>
        </authorList>
    </citation>
    <scope>NUCLEOTIDE SEQUENCE [LARGE SCALE GENOMIC DNA]</scope>
    <source>
        <strain evidence="4 5">M2T3</strain>
    </source>
</reference>
<evidence type="ECO:0000256" key="1">
    <source>
        <dbReference type="ARBA" id="ARBA00007177"/>
    </source>
</evidence>
<evidence type="ECO:0000313" key="5">
    <source>
        <dbReference type="Proteomes" id="UP000521017"/>
    </source>
</evidence>
<keyword evidence="2 3" id="KW-0143">Chaperone</keyword>
<dbReference type="EMBL" id="JACHCC010000008">
    <property type="protein sequence ID" value="MBB6501060.1"/>
    <property type="molecule type" value="Genomic_DNA"/>
</dbReference>
<proteinExistence type="inferred from homology"/>
<dbReference type="PANTHER" id="PTHR33643">
    <property type="entry name" value="UREASE ACCESSORY PROTEIN D"/>
    <property type="match status" value="1"/>
</dbReference>
<comment type="similarity">
    <text evidence="1 3">Belongs to the UreD family.</text>
</comment>
<dbReference type="Proteomes" id="UP000521017">
    <property type="component" value="Unassembled WGS sequence"/>
</dbReference>
<dbReference type="AlphaFoldDB" id="A0A7X0J554"/>
<accession>A0A7X0J554</accession>
<gene>
    <name evidence="3" type="primary">ureD</name>
    <name evidence="4" type="ORF">HDF25_003223</name>
</gene>
<evidence type="ECO:0000313" key="4">
    <source>
        <dbReference type="EMBL" id="MBB6501060.1"/>
    </source>
</evidence>
<dbReference type="RefSeq" id="WP_184626428.1">
    <property type="nucleotide sequence ID" value="NZ_JACHCC010000008.1"/>
</dbReference>